<evidence type="ECO:0000313" key="2">
    <source>
        <dbReference type="EMBL" id="ATP55779.1"/>
    </source>
</evidence>
<proteinExistence type="predicted"/>
<dbReference type="RefSeq" id="WP_099437724.1">
    <property type="nucleotide sequence ID" value="NZ_CP024091.1"/>
</dbReference>
<dbReference type="EMBL" id="CP024091">
    <property type="protein sequence ID" value="ATP55779.1"/>
    <property type="molecule type" value="Genomic_DNA"/>
</dbReference>
<dbReference type="InterPro" id="IPR039513">
    <property type="entry name" value="PL-6"/>
</dbReference>
<keyword evidence="1" id="KW-0732">Signal</keyword>
<protein>
    <submittedName>
        <fullName evidence="2">Alginate lyase</fullName>
    </submittedName>
</protein>
<dbReference type="Proteomes" id="UP000223749">
    <property type="component" value="Chromosome"/>
</dbReference>
<name>A0A2D1U2F8_9SPHI</name>
<dbReference type="AlphaFoldDB" id="A0A2D1U2F8"/>
<dbReference type="CDD" id="cd14251">
    <property type="entry name" value="PL-6"/>
    <property type="match status" value="1"/>
</dbReference>
<evidence type="ECO:0000313" key="3">
    <source>
        <dbReference type="Proteomes" id="UP000223749"/>
    </source>
</evidence>
<reference evidence="2 3" key="1">
    <citation type="submission" date="2017-10" db="EMBL/GenBank/DDBJ databases">
        <title>Whole genome of Pedobacter ginsengisoli T01R-27 isolated from tomato rhizosphere.</title>
        <authorList>
            <person name="Weon H.-Y."/>
            <person name="Lee S.A."/>
            <person name="Sang M.K."/>
            <person name="Song J."/>
        </authorList>
    </citation>
    <scope>NUCLEOTIDE SEQUENCE [LARGE SCALE GENOMIC DNA]</scope>
    <source>
        <strain evidence="2 3">T01R-27</strain>
    </source>
</reference>
<gene>
    <name evidence="2" type="ORF">CPT03_04505</name>
</gene>
<feature type="signal peptide" evidence="1">
    <location>
        <begin position="1"/>
        <end position="21"/>
    </location>
</feature>
<feature type="chain" id="PRO_5013608461" evidence="1">
    <location>
        <begin position="22"/>
        <end position="420"/>
    </location>
</feature>
<dbReference type="Gene3D" id="2.160.20.10">
    <property type="entry name" value="Single-stranded right-handed beta-helix, Pectin lyase-like"/>
    <property type="match status" value="1"/>
</dbReference>
<organism evidence="2 3">
    <name type="scientific">Pedobacter ginsengisoli</name>
    <dbReference type="NCBI Taxonomy" id="363852"/>
    <lineage>
        <taxon>Bacteria</taxon>
        <taxon>Pseudomonadati</taxon>
        <taxon>Bacteroidota</taxon>
        <taxon>Sphingobacteriia</taxon>
        <taxon>Sphingobacteriales</taxon>
        <taxon>Sphingobacteriaceae</taxon>
        <taxon>Pedobacter</taxon>
    </lineage>
</organism>
<sequence length="420" mass="46837">MNKVILIAFVLLCSTKAVLHAKDYKIKNANELNTLSLKSGDKVIMLGELWKDQQLIFKGKGTKEKPITLGVEFPGKTILSGNSTLVIDGTWLIADGLSFTDGFIEHGDVIQFSPKSTWCRLTNTSVVNFNNPNGKADYRWVSLNGFNNRVDHCMLQGKNHQGVTLVVWLTDKPNYHKIDHNYFGPRPELGRNGGETIRIGTSTWSFHDSYTIVEDNIFDHCDGELEAVSVKSCKNTIRNNLFYETRATLTLRHGNGSDVYGNYFIGNFREGTGGVRIIGEDHKVHDNYFYGLTGTGVSAAISVMAGLPNPVLTSHWQVKNAIITNNKIVACKEPFAVGAGYNPERNLPALNTTFADNVIIPANAAIKWYDTTVVVKLKNNKFTNGARLDKLPEVFTSKLDSIGPVWQKRKHFNFVFKPHQ</sequence>
<dbReference type="Pfam" id="PF14592">
    <property type="entry name" value="Chondroitinas_B"/>
    <property type="match status" value="1"/>
</dbReference>
<dbReference type="InterPro" id="IPR012334">
    <property type="entry name" value="Pectin_lyas_fold"/>
</dbReference>
<dbReference type="GO" id="GO:0016829">
    <property type="term" value="F:lyase activity"/>
    <property type="evidence" value="ECO:0007669"/>
    <property type="project" value="UniProtKB-KW"/>
</dbReference>
<dbReference type="OrthoDB" id="6475864at2"/>
<dbReference type="SUPFAM" id="SSF51126">
    <property type="entry name" value="Pectin lyase-like"/>
    <property type="match status" value="1"/>
</dbReference>
<dbReference type="KEGG" id="pgs:CPT03_04505"/>
<keyword evidence="2" id="KW-0456">Lyase</keyword>
<keyword evidence="3" id="KW-1185">Reference proteome</keyword>
<accession>A0A2D1U2F8</accession>
<evidence type="ECO:0000256" key="1">
    <source>
        <dbReference type="SAM" id="SignalP"/>
    </source>
</evidence>
<dbReference type="InterPro" id="IPR011050">
    <property type="entry name" value="Pectin_lyase_fold/virulence"/>
</dbReference>